<dbReference type="Pfam" id="PF01810">
    <property type="entry name" value="LysE"/>
    <property type="match status" value="1"/>
</dbReference>
<keyword evidence="2" id="KW-1003">Cell membrane</keyword>
<feature type="transmembrane region" description="Helical" evidence="6">
    <location>
        <begin position="176"/>
        <end position="195"/>
    </location>
</feature>
<name>A0A0D2HKI5_9BACT</name>
<gene>
    <name evidence="7" type="ORF">X474_25990</name>
</gene>
<organism evidence="7 8">
    <name type="scientific">Dethiosulfatarculus sandiegensis</name>
    <dbReference type="NCBI Taxonomy" id="1429043"/>
    <lineage>
        <taxon>Bacteria</taxon>
        <taxon>Pseudomonadati</taxon>
        <taxon>Thermodesulfobacteriota</taxon>
        <taxon>Desulfarculia</taxon>
        <taxon>Desulfarculales</taxon>
        <taxon>Desulfarculaceae</taxon>
        <taxon>Dethiosulfatarculus</taxon>
    </lineage>
</organism>
<evidence type="ECO:0000313" key="8">
    <source>
        <dbReference type="Proteomes" id="UP000032233"/>
    </source>
</evidence>
<dbReference type="InParanoid" id="A0A0D2HKI5"/>
<comment type="caution">
    <text evidence="7">The sequence shown here is derived from an EMBL/GenBank/DDBJ whole genome shotgun (WGS) entry which is preliminary data.</text>
</comment>
<comment type="subcellular location">
    <subcellularLocation>
        <location evidence="1">Cell membrane</location>
        <topology evidence="1">Multi-pass membrane protein</topology>
    </subcellularLocation>
</comment>
<dbReference type="OrthoDB" id="14103at2"/>
<dbReference type="PANTHER" id="PTHR30086">
    <property type="entry name" value="ARGININE EXPORTER PROTEIN ARGO"/>
    <property type="match status" value="1"/>
</dbReference>
<feature type="transmembrane region" description="Helical" evidence="6">
    <location>
        <begin position="42"/>
        <end position="61"/>
    </location>
</feature>
<evidence type="ECO:0000256" key="2">
    <source>
        <dbReference type="ARBA" id="ARBA00022475"/>
    </source>
</evidence>
<dbReference type="Proteomes" id="UP000032233">
    <property type="component" value="Unassembled WGS sequence"/>
</dbReference>
<keyword evidence="3 6" id="KW-0812">Transmembrane</keyword>
<protein>
    <submittedName>
        <fullName evidence="7">Membrane protein</fullName>
    </submittedName>
</protein>
<reference evidence="7 8" key="1">
    <citation type="submission" date="2013-11" db="EMBL/GenBank/DDBJ databases">
        <title>Metagenomic analysis of a methanogenic consortium involved in long chain n-alkane degradation.</title>
        <authorList>
            <person name="Davidova I.A."/>
            <person name="Callaghan A.V."/>
            <person name="Wawrik B."/>
            <person name="Pruitt S."/>
            <person name="Marks C."/>
            <person name="Duncan K.E."/>
            <person name="Suflita J.M."/>
        </authorList>
    </citation>
    <scope>NUCLEOTIDE SEQUENCE [LARGE SCALE GENOMIC DNA]</scope>
    <source>
        <strain evidence="7 8">SPR</strain>
    </source>
</reference>
<dbReference type="AlphaFoldDB" id="A0A0D2HKI5"/>
<dbReference type="GO" id="GO:0005886">
    <property type="term" value="C:plasma membrane"/>
    <property type="evidence" value="ECO:0007669"/>
    <property type="project" value="UniProtKB-SubCell"/>
</dbReference>
<evidence type="ECO:0000256" key="1">
    <source>
        <dbReference type="ARBA" id="ARBA00004651"/>
    </source>
</evidence>
<evidence type="ECO:0000256" key="6">
    <source>
        <dbReference type="SAM" id="Phobius"/>
    </source>
</evidence>
<feature type="transmembrane region" description="Helical" evidence="6">
    <location>
        <begin position="68"/>
        <end position="86"/>
    </location>
</feature>
<keyword evidence="4 6" id="KW-1133">Transmembrane helix</keyword>
<evidence type="ECO:0000256" key="4">
    <source>
        <dbReference type="ARBA" id="ARBA00022989"/>
    </source>
</evidence>
<proteinExistence type="predicted"/>
<evidence type="ECO:0000313" key="7">
    <source>
        <dbReference type="EMBL" id="KIX11153.1"/>
    </source>
</evidence>
<dbReference type="EMBL" id="AZAC01000067">
    <property type="protein sequence ID" value="KIX11153.1"/>
    <property type="molecule type" value="Genomic_DNA"/>
</dbReference>
<evidence type="ECO:0000256" key="5">
    <source>
        <dbReference type="ARBA" id="ARBA00023136"/>
    </source>
</evidence>
<dbReference type="RefSeq" id="WP_044352414.1">
    <property type="nucleotide sequence ID" value="NZ_AZAC01000067.1"/>
</dbReference>
<sequence>MFEALSAGALLGLAAGFSPGPLMVLVISSTLRYSMAEGLKVGMAPLITDLPILVLSIYLMGQAAESHTALGVVSLAGAVFVCYLGWQTLSAKALEEAVSTEEPRSFRNGALANFLSPHPYLFWFTLGAPLAIKFSLDSWTGGAGFILSFYVCLIGSKILTAILFGKARNLITGRPYLYTMRVLGALLMVFGLLMLKEGLGYLNLV</sequence>
<dbReference type="GO" id="GO:0015171">
    <property type="term" value="F:amino acid transmembrane transporter activity"/>
    <property type="evidence" value="ECO:0007669"/>
    <property type="project" value="TreeGrafter"/>
</dbReference>
<feature type="transmembrane region" description="Helical" evidence="6">
    <location>
        <begin position="143"/>
        <end position="164"/>
    </location>
</feature>
<keyword evidence="5 6" id="KW-0472">Membrane</keyword>
<dbReference type="InterPro" id="IPR001123">
    <property type="entry name" value="LeuE-type"/>
</dbReference>
<accession>A0A0D2HKI5</accession>
<evidence type="ECO:0000256" key="3">
    <source>
        <dbReference type="ARBA" id="ARBA00022692"/>
    </source>
</evidence>
<dbReference type="PANTHER" id="PTHR30086:SF20">
    <property type="entry name" value="ARGININE EXPORTER PROTEIN ARGO-RELATED"/>
    <property type="match status" value="1"/>
</dbReference>
<dbReference type="STRING" id="1429043.X474_25990"/>
<keyword evidence="8" id="KW-1185">Reference proteome</keyword>